<evidence type="ECO:0000256" key="1">
    <source>
        <dbReference type="ARBA" id="ARBA00022737"/>
    </source>
</evidence>
<dbReference type="InterPro" id="IPR035979">
    <property type="entry name" value="RBD_domain_sf"/>
</dbReference>
<evidence type="ECO:0000259" key="5">
    <source>
        <dbReference type="PROSITE" id="PS50102"/>
    </source>
</evidence>
<keyword evidence="1" id="KW-0677">Repeat</keyword>
<feature type="region of interest" description="Disordered" evidence="4">
    <location>
        <begin position="1"/>
        <end position="43"/>
    </location>
</feature>
<name>M3YYU5_MUSPF</name>
<dbReference type="GeneTree" id="ENSGT00940000155250"/>
<dbReference type="PANTHER" id="PTHR24012">
    <property type="entry name" value="RNA BINDING PROTEIN"/>
    <property type="match status" value="1"/>
</dbReference>
<accession>M3YYU5</accession>
<dbReference type="GO" id="GO:0003723">
    <property type="term" value="F:RNA binding"/>
    <property type="evidence" value="ECO:0007669"/>
    <property type="project" value="UniProtKB-UniRule"/>
</dbReference>
<dbReference type="eggNOG" id="KOG4733">
    <property type="taxonomic scope" value="Eukaryota"/>
</dbReference>
<proteinExistence type="predicted"/>
<dbReference type="InterPro" id="IPR012677">
    <property type="entry name" value="Nucleotide-bd_a/b_plait_sf"/>
</dbReference>
<feature type="compositionally biased region" description="Polar residues" evidence="4">
    <location>
        <begin position="1"/>
        <end position="34"/>
    </location>
</feature>
<evidence type="ECO:0000256" key="4">
    <source>
        <dbReference type="SAM" id="MobiDB-lite"/>
    </source>
</evidence>
<feature type="domain" description="RRM" evidence="5">
    <location>
        <begin position="33"/>
        <end position="111"/>
    </location>
</feature>
<reference evidence="6" key="1">
    <citation type="submission" date="2024-06" db="UniProtKB">
        <authorList>
            <consortium name="Ensembl"/>
        </authorList>
    </citation>
    <scope>IDENTIFICATION</scope>
</reference>
<dbReference type="PROSITE" id="PS50102">
    <property type="entry name" value="RRM"/>
    <property type="match status" value="1"/>
</dbReference>
<keyword evidence="2 3" id="KW-0694">RNA-binding</keyword>
<evidence type="ECO:0000313" key="6">
    <source>
        <dbReference type="Ensembl" id="ENSMPUP00000016505.1"/>
    </source>
</evidence>
<dbReference type="OMA" id="CEIITHF"/>
<dbReference type="InterPro" id="IPR000504">
    <property type="entry name" value="RRM_dom"/>
</dbReference>
<organism evidence="6">
    <name type="scientific">Mustela putorius furo</name>
    <name type="common">European domestic ferret</name>
    <name type="synonym">Mustela furo</name>
    <dbReference type="NCBI Taxonomy" id="9669"/>
    <lineage>
        <taxon>Eukaryota</taxon>
        <taxon>Metazoa</taxon>
        <taxon>Chordata</taxon>
        <taxon>Craniata</taxon>
        <taxon>Vertebrata</taxon>
        <taxon>Euteleostomi</taxon>
        <taxon>Mammalia</taxon>
        <taxon>Eutheria</taxon>
        <taxon>Laurasiatheria</taxon>
        <taxon>Carnivora</taxon>
        <taxon>Caniformia</taxon>
        <taxon>Musteloidea</taxon>
        <taxon>Mustelidae</taxon>
        <taxon>Mustelinae</taxon>
        <taxon>Mustela</taxon>
    </lineage>
</organism>
<dbReference type="InParanoid" id="M3YYU5"/>
<evidence type="ECO:0000256" key="2">
    <source>
        <dbReference type="ARBA" id="ARBA00022884"/>
    </source>
</evidence>
<dbReference type="SUPFAM" id="SSF54928">
    <property type="entry name" value="RNA-binding domain, RBD"/>
    <property type="match status" value="1"/>
</dbReference>
<dbReference type="AlphaFoldDB" id="M3YYU5"/>
<sequence length="345" mass="36617">YVSLPQQMTSPHPSNGVPSSSRGSNGKGQLSKTSIYIRGLQPGTTDQDPIKSYWSYSRIVSPEVILEKSTSKCSSCGFVDFDPPSAAQKTVTALKASGIQAQSHKATGAGPHEHLSIVPLAMDKQELEGKPSGQVILTRILRDTSGTRGDGFARMESAEKCEIITHFNGKCIKTPAGVPAPSDPLLCRFADGPQKWQNQGKSVQNGQAWLRNAAMGGIVLTGPQPSSSESVSRYNISCSRMLAQSAPSPCLPSPVSSDHIVTLTPPLPSPKPSWMHHPSYPLQLSASVLPGMDHPISLQPAFTVGPHTHQGYLSLSSTGMYMPMAVTTQGAHISQYTPVPSPSGP</sequence>
<dbReference type="Ensembl" id="ENSMPUT00000016751.1">
    <property type="protein sequence ID" value="ENSMPUP00000016505.1"/>
    <property type="gene ID" value="ENSMPUG00000016609.1"/>
</dbReference>
<evidence type="ECO:0000256" key="3">
    <source>
        <dbReference type="PROSITE-ProRule" id="PRU00176"/>
    </source>
</evidence>
<dbReference type="EMBL" id="AEYP01018320">
    <property type="status" value="NOT_ANNOTATED_CDS"/>
    <property type="molecule type" value="Genomic_DNA"/>
</dbReference>
<dbReference type="STRING" id="9669.ENSMPUP00000016505"/>
<dbReference type="Gene3D" id="3.30.70.330">
    <property type="match status" value="1"/>
</dbReference>
<protein>
    <recommendedName>
        <fullName evidence="5">RRM domain-containing protein</fullName>
    </recommendedName>
</protein>